<evidence type="ECO:0000256" key="1">
    <source>
        <dbReference type="SAM" id="MobiDB-lite"/>
    </source>
</evidence>
<protein>
    <submittedName>
        <fullName evidence="2">Uncharacterized protein</fullName>
    </submittedName>
</protein>
<dbReference type="EMBL" id="SHMB01000007">
    <property type="protein sequence ID" value="TAA26468.1"/>
    <property type="molecule type" value="Genomic_DNA"/>
</dbReference>
<gene>
    <name evidence="2" type="ORF">EA661_16210</name>
</gene>
<accession>A0A4Q8LC75</accession>
<feature type="compositionally biased region" description="Basic residues" evidence="1">
    <location>
        <begin position="69"/>
        <end position="82"/>
    </location>
</feature>
<feature type="compositionally biased region" description="Low complexity" evidence="1">
    <location>
        <begin position="31"/>
        <end position="46"/>
    </location>
</feature>
<evidence type="ECO:0000313" key="3">
    <source>
        <dbReference type="Proteomes" id="UP000291286"/>
    </source>
</evidence>
<evidence type="ECO:0000313" key="2">
    <source>
        <dbReference type="EMBL" id="TAA26468.1"/>
    </source>
</evidence>
<dbReference type="AlphaFoldDB" id="A0A4Q8LC75"/>
<reference evidence="2 3" key="1">
    <citation type="submission" date="2019-02" db="EMBL/GenBank/DDBJ databases">
        <title>WGS of Pseudoxanthomonas species novum from clinical isolates.</title>
        <authorList>
            <person name="Bernier A.-M."/>
            <person name="Bernard K."/>
            <person name="Vachon A."/>
        </authorList>
    </citation>
    <scope>NUCLEOTIDE SEQUENCE [LARGE SCALE GENOMIC DNA]</scope>
    <source>
        <strain evidence="2 3">NML171202</strain>
    </source>
</reference>
<proteinExistence type="predicted"/>
<sequence>MDSGFGNRDSGIGNRESGIGNRESGIGNRESGMALGLGLVGSVSAGDLPPPLRVAQGRVGEGCSSRLSKEKRKLIGNGRRRQQQLTATANSNG</sequence>
<organism evidence="2 3">
    <name type="scientific">Pseudoxanthomonas winnipegensis</name>
    <dbReference type="NCBI Taxonomy" id="2480810"/>
    <lineage>
        <taxon>Bacteria</taxon>
        <taxon>Pseudomonadati</taxon>
        <taxon>Pseudomonadota</taxon>
        <taxon>Gammaproteobacteria</taxon>
        <taxon>Lysobacterales</taxon>
        <taxon>Lysobacteraceae</taxon>
        <taxon>Pseudoxanthomonas</taxon>
    </lineage>
</organism>
<feature type="compositionally biased region" description="Polar residues" evidence="1">
    <location>
        <begin position="83"/>
        <end position="93"/>
    </location>
</feature>
<comment type="caution">
    <text evidence="2">The sequence shown here is derived from an EMBL/GenBank/DDBJ whole genome shotgun (WGS) entry which is preliminary data.</text>
</comment>
<name>A0A4Q8LC75_9GAMM</name>
<feature type="region of interest" description="Disordered" evidence="1">
    <location>
        <begin position="1"/>
        <end position="93"/>
    </location>
</feature>
<dbReference type="Proteomes" id="UP000291286">
    <property type="component" value="Unassembled WGS sequence"/>
</dbReference>